<evidence type="ECO:0000256" key="1">
    <source>
        <dbReference type="SAM" id="MobiDB-lite"/>
    </source>
</evidence>
<feature type="compositionally biased region" description="Polar residues" evidence="1">
    <location>
        <begin position="288"/>
        <end position="309"/>
    </location>
</feature>
<dbReference type="Gene3D" id="1.25.40.10">
    <property type="entry name" value="Tetratricopeptide repeat domain"/>
    <property type="match status" value="1"/>
</dbReference>
<dbReference type="InterPro" id="IPR011990">
    <property type="entry name" value="TPR-like_helical_dom_sf"/>
</dbReference>
<gene>
    <name evidence="3" type="ORF">FIBSPDRAFT_813169</name>
</gene>
<evidence type="ECO:0000259" key="2">
    <source>
        <dbReference type="Pfam" id="PF22893"/>
    </source>
</evidence>
<name>A0A166UFJ2_9AGAM</name>
<protein>
    <recommendedName>
        <fullName evidence="2">Ubiquitin-like domain-containing protein</fullName>
    </recommendedName>
</protein>
<evidence type="ECO:0000313" key="4">
    <source>
        <dbReference type="Proteomes" id="UP000076532"/>
    </source>
</evidence>
<keyword evidence="4" id="KW-1185">Reference proteome</keyword>
<evidence type="ECO:0000313" key="3">
    <source>
        <dbReference type="EMBL" id="KZP31645.1"/>
    </source>
</evidence>
<accession>A0A166UFJ2</accession>
<dbReference type="Proteomes" id="UP000076532">
    <property type="component" value="Unassembled WGS sequence"/>
</dbReference>
<dbReference type="AlphaFoldDB" id="A0A166UFJ2"/>
<reference evidence="3 4" key="1">
    <citation type="journal article" date="2016" name="Mol. Biol. Evol.">
        <title>Comparative Genomics of Early-Diverging Mushroom-Forming Fungi Provides Insights into the Origins of Lignocellulose Decay Capabilities.</title>
        <authorList>
            <person name="Nagy L.G."/>
            <person name="Riley R."/>
            <person name="Tritt A."/>
            <person name="Adam C."/>
            <person name="Daum C."/>
            <person name="Floudas D."/>
            <person name="Sun H."/>
            <person name="Yadav J.S."/>
            <person name="Pangilinan J."/>
            <person name="Larsson K.H."/>
            <person name="Matsuura K."/>
            <person name="Barry K."/>
            <person name="Labutti K."/>
            <person name="Kuo R."/>
            <person name="Ohm R.A."/>
            <person name="Bhattacharya S.S."/>
            <person name="Shirouzu T."/>
            <person name="Yoshinaga Y."/>
            <person name="Martin F.M."/>
            <person name="Grigoriev I.V."/>
            <person name="Hibbett D.S."/>
        </authorList>
    </citation>
    <scope>NUCLEOTIDE SEQUENCE [LARGE SCALE GENOMIC DNA]</scope>
    <source>
        <strain evidence="3 4">CBS 109695</strain>
    </source>
</reference>
<feature type="region of interest" description="Disordered" evidence="1">
    <location>
        <begin position="274"/>
        <end position="326"/>
    </location>
</feature>
<dbReference type="InterPro" id="IPR054464">
    <property type="entry name" value="ULD_fung"/>
</dbReference>
<organism evidence="3 4">
    <name type="scientific">Athelia psychrophila</name>
    <dbReference type="NCBI Taxonomy" id="1759441"/>
    <lineage>
        <taxon>Eukaryota</taxon>
        <taxon>Fungi</taxon>
        <taxon>Dikarya</taxon>
        <taxon>Basidiomycota</taxon>
        <taxon>Agaricomycotina</taxon>
        <taxon>Agaricomycetes</taxon>
        <taxon>Agaricomycetidae</taxon>
        <taxon>Atheliales</taxon>
        <taxon>Atheliaceae</taxon>
        <taxon>Athelia</taxon>
    </lineage>
</organism>
<dbReference type="STRING" id="436010.A0A166UFJ2"/>
<proteinExistence type="predicted"/>
<sequence>MIHFIQTYIWGGIGQGAPVPVHALDSKLRKCHSSFVACLLALGRAQWPELKRGLGKETLEELEVFYEELKRETASLQHIKIDTVIVIDHLGRSLPVPMIFCISPQDFHVVITGFCRDLAGDVLVQRGNYRIFNSEDDQVINPEEFYIVLQPGMAVDMSIVFHEQAKERQGSEGYNCPRCKHINSRCTGWVTCANCNASFNISPEEESIVSPEVEQHAGTDSIPDERYLFRKISIFQASAPNMGILLNRETSKKSKIQPGELGADAETKQITEAQDDAQDVTARPSFVQPPNSRIPRTQSDNSQAASGLTSGEGGSVDESQDSQAAPGSLADLADLENSIANWQQALALIPDGHPSKPGLLTNLGSGYGMRFDRLGDLADLQNSVASLEYAIALTPDGHPQKASHLANLGNSYGTRFDRLGDLADLENSVASLEHAVALTADGHPQKAGLLANLGSGYGTRYERFGDLADLENSMVILQQAVSFTPDGHPQKADHLANLGGGYGTRFDRLGNLADLENSVASLQQAVALTPDGHPHKASHLTNLGSGYGRRFDRLGDLADLKNSIANRQQALALTPDGHPQKARPSHKPR</sequence>
<feature type="domain" description="Ubiquitin-like" evidence="2">
    <location>
        <begin position="81"/>
        <end position="162"/>
    </location>
</feature>
<dbReference type="OrthoDB" id="9991317at2759"/>
<dbReference type="Pfam" id="PF22893">
    <property type="entry name" value="ULD_2"/>
    <property type="match status" value="1"/>
</dbReference>
<dbReference type="EMBL" id="KV417488">
    <property type="protein sequence ID" value="KZP31645.1"/>
    <property type="molecule type" value="Genomic_DNA"/>
</dbReference>